<dbReference type="GO" id="GO:0008168">
    <property type="term" value="F:methyltransferase activity"/>
    <property type="evidence" value="ECO:0007669"/>
    <property type="project" value="UniProtKB-KW"/>
</dbReference>
<proteinExistence type="predicted"/>
<accession>A0ABW9Y5P7</accession>
<sequence>MEQARMRVIGMGLTSAATGAEVAAALAAAGRADLLAIPALRAGHPALRDVALPCRAIPEGAVAGIATPTQSARILARFGCGSMAEAVALVASRGRIITPRQSHGAVTWAVAEGPGPEEDATQ</sequence>
<evidence type="ECO:0000313" key="3">
    <source>
        <dbReference type="Proteomes" id="UP001517376"/>
    </source>
</evidence>
<protein>
    <submittedName>
        <fullName evidence="2">Precorrin methylase</fullName>
    </submittedName>
</protein>
<comment type="caution">
    <text evidence="2">The sequence shown here is derived from an EMBL/GenBank/DDBJ whole genome shotgun (WGS) entry which is preliminary data.</text>
</comment>
<gene>
    <name evidence="2" type="ORF">GU920_10110</name>
</gene>
<dbReference type="SUPFAM" id="SSF159664">
    <property type="entry name" value="CobE/GbiG C-terminal domain-like"/>
    <property type="match status" value="1"/>
</dbReference>
<reference evidence="3" key="1">
    <citation type="submission" date="2020-01" db="EMBL/GenBank/DDBJ databases">
        <title>Sphingomonas sp. strain CSW-10.</title>
        <authorList>
            <person name="Chen W.-M."/>
        </authorList>
    </citation>
    <scope>NUCLEOTIDE SEQUENCE [LARGE SCALE GENOMIC DNA]</scope>
    <source>
        <strain evidence="3">CCP-1</strain>
    </source>
</reference>
<evidence type="ECO:0000313" key="2">
    <source>
        <dbReference type="EMBL" id="NBE07891.1"/>
    </source>
</evidence>
<dbReference type="GO" id="GO:0032259">
    <property type="term" value="P:methylation"/>
    <property type="evidence" value="ECO:0007669"/>
    <property type="project" value="UniProtKB-KW"/>
</dbReference>
<dbReference type="Proteomes" id="UP001517376">
    <property type="component" value="Unassembled WGS sequence"/>
</dbReference>
<evidence type="ECO:0000259" key="1">
    <source>
        <dbReference type="Pfam" id="PF01890"/>
    </source>
</evidence>
<dbReference type="InterPro" id="IPR036518">
    <property type="entry name" value="CobE/GbiG_C_sf"/>
</dbReference>
<keyword evidence="3" id="KW-1185">Reference proteome</keyword>
<organism evidence="2 3">
    <name type="scientific">Paragemmobacter ruber</name>
    <dbReference type="NCBI Taxonomy" id="1985673"/>
    <lineage>
        <taxon>Bacteria</taxon>
        <taxon>Pseudomonadati</taxon>
        <taxon>Pseudomonadota</taxon>
        <taxon>Alphaproteobacteria</taxon>
        <taxon>Rhodobacterales</taxon>
        <taxon>Paracoccaceae</taxon>
        <taxon>Paragemmobacter</taxon>
    </lineage>
</organism>
<dbReference type="Gene3D" id="3.30.420.180">
    <property type="entry name" value="CobE/GbiG C-terminal domain"/>
    <property type="match status" value="1"/>
</dbReference>
<dbReference type="Pfam" id="PF01890">
    <property type="entry name" value="CbiG_C"/>
    <property type="match status" value="1"/>
</dbReference>
<keyword evidence="2" id="KW-0808">Transferase</keyword>
<dbReference type="EMBL" id="JAAATW010000002">
    <property type="protein sequence ID" value="NBE07891.1"/>
    <property type="molecule type" value="Genomic_DNA"/>
</dbReference>
<keyword evidence="2" id="KW-0489">Methyltransferase</keyword>
<dbReference type="InterPro" id="IPR002750">
    <property type="entry name" value="CobE/GbiG_C"/>
</dbReference>
<name>A0ABW9Y5P7_9RHOB</name>
<feature type="domain" description="CobE/GbiG C-terminal" evidence="1">
    <location>
        <begin position="8"/>
        <end position="111"/>
    </location>
</feature>